<comment type="caution">
    <text evidence="2">The sequence shown here is derived from an EMBL/GenBank/DDBJ whole genome shotgun (WGS) entry which is preliminary data.</text>
</comment>
<feature type="chain" id="PRO_5037051619" evidence="1">
    <location>
        <begin position="22"/>
        <end position="448"/>
    </location>
</feature>
<evidence type="ECO:0000313" key="3">
    <source>
        <dbReference type="Proteomes" id="UP000721442"/>
    </source>
</evidence>
<gene>
    <name evidence="2" type="ORF">IAC77_04275</name>
</gene>
<reference evidence="2" key="1">
    <citation type="submission" date="2020-10" db="EMBL/GenBank/DDBJ databases">
        <authorList>
            <person name="Gilroy R."/>
        </authorList>
    </citation>
    <scope>NUCLEOTIDE SEQUENCE</scope>
    <source>
        <strain evidence="2">B1-16210</strain>
    </source>
</reference>
<reference evidence="2" key="2">
    <citation type="journal article" date="2021" name="PeerJ">
        <title>Extensive microbial diversity within the chicken gut microbiome revealed by metagenomics and culture.</title>
        <authorList>
            <person name="Gilroy R."/>
            <person name="Ravi A."/>
            <person name="Getino M."/>
            <person name="Pursley I."/>
            <person name="Horton D.L."/>
            <person name="Alikhan N.F."/>
            <person name="Baker D."/>
            <person name="Gharbi K."/>
            <person name="Hall N."/>
            <person name="Watson M."/>
            <person name="Adriaenssens E.M."/>
            <person name="Foster-Nyarko E."/>
            <person name="Jarju S."/>
            <person name="Secka A."/>
            <person name="Antonio M."/>
            <person name="Oren A."/>
            <person name="Chaudhuri R.R."/>
            <person name="La Ragione R."/>
            <person name="Hildebrand F."/>
            <person name="Pallen M.J."/>
        </authorList>
    </citation>
    <scope>NUCLEOTIDE SEQUENCE</scope>
    <source>
        <strain evidence="2">B1-16210</strain>
    </source>
</reference>
<evidence type="ECO:0000256" key="1">
    <source>
        <dbReference type="SAM" id="SignalP"/>
    </source>
</evidence>
<dbReference type="PROSITE" id="PS51257">
    <property type="entry name" value="PROKAR_LIPOPROTEIN"/>
    <property type="match status" value="1"/>
</dbReference>
<dbReference type="EMBL" id="JADINE010000051">
    <property type="protein sequence ID" value="MBO8407644.1"/>
    <property type="molecule type" value="Genomic_DNA"/>
</dbReference>
<keyword evidence="1" id="KW-0732">Signal</keyword>
<accession>A0A940ICK8</accession>
<organism evidence="2 3">
    <name type="scientific">Candidatus Enterousia excrementavium</name>
    <dbReference type="NCBI Taxonomy" id="2840789"/>
    <lineage>
        <taxon>Bacteria</taxon>
        <taxon>Pseudomonadati</taxon>
        <taxon>Pseudomonadota</taxon>
        <taxon>Alphaproteobacteria</taxon>
        <taxon>Candidatus Enterousia</taxon>
    </lineage>
</organism>
<feature type="signal peptide" evidence="1">
    <location>
        <begin position="1"/>
        <end position="21"/>
    </location>
</feature>
<dbReference type="AlphaFoldDB" id="A0A940ICK8"/>
<evidence type="ECO:0000313" key="2">
    <source>
        <dbReference type="EMBL" id="MBO8407644.1"/>
    </source>
</evidence>
<name>A0A940ICK8_9PROT</name>
<sequence length="448" mass="49492">MKKIRLLCGLVVLMFMGGVVAGCTQRAQENVPQYDTINVVENFVIDENSVPIFPKKAALTTDTAQRFSIELPKRCTVNWDNQAVVSVVPEEKIEMVRLGVGDPLPELQVSDYEFEQLTVKETLDKLLQGTNISVVEDGELYETVSGTISSGNLADSVELIAKMGRAYYSYDAVNSEIHLDHRAKWLVKMPKNESIIMALLDAMHGADVRNLLVDWQDKTVVFEGNYQTEREVAKMISDVASKKYMIAWDIDVYRVYPRTDNPIIWMNLLPAFGDKNIKMSIPGVVGRALVVSPEINTKTLQEFLSQQANVVLISQGTFVIPNGWQSRFDIGQCSKEDRLETDLIIGATGTYGDYGGKDKLDAKIVLRTSNGELSSFNIPSDIGDNYVIIGIPTHSFVTTPETLISPFAELVVFMSPRIISIVDANQLPSGADVPLSGDALRAFLGTGI</sequence>
<proteinExistence type="predicted"/>
<protein>
    <submittedName>
        <fullName evidence="2">Uncharacterized protein</fullName>
    </submittedName>
</protein>
<dbReference type="Proteomes" id="UP000721442">
    <property type="component" value="Unassembled WGS sequence"/>
</dbReference>